<dbReference type="AlphaFoldDB" id="A0A1F6W6D1"/>
<evidence type="ECO:0000313" key="2">
    <source>
        <dbReference type="EMBL" id="OGI77488.1"/>
    </source>
</evidence>
<sequence length="60" mass="7054">MLYFCKFCSSEEGSMDREGSKFLDVLLWMILFVILVMARVVEKVFSTKLFVDDDTRHKKA</sequence>
<protein>
    <submittedName>
        <fullName evidence="2">Uncharacterized protein</fullName>
    </submittedName>
</protein>
<proteinExistence type="predicted"/>
<dbReference type="Proteomes" id="UP000178374">
    <property type="component" value="Unassembled WGS sequence"/>
</dbReference>
<evidence type="ECO:0000256" key="1">
    <source>
        <dbReference type="SAM" id="Phobius"/>
    </source>
</evidence>
<accession>A0A1F6W6D1</accession>
<name>A0A1F6W6D1_9BACT</name>
<gene>
    <name evidence="2" type="ORF">A3B85_01355</name>
</gene>
<feature type="transmembrane region" description="Helical" evidence="1">
    <location>
        <begin position="25"/>
        <end position="41"/>
    </location>
</feature>
<keyword evidence="1" id="KW-0812">Transmembrane</keyword>
<dbReference type="EMBL" id="MFUA01000007">
    <property type="protein sequence ID" value="OGI77488.1"/>
    <property type="molecule type" value="Genomic_DNA"/>
</dbReference>
<comment type="caution">
    <text evidence="2">The sequence shown here is derived from an EMBL/GenBank/DDBJ whole genome shotgun (WGS) entry which is preliminary data.</text>
</comment>
<keyword evidence="1" id="KW-0472">Membrane</keyword>
<evidence type="ECO:0000313" key="3">
    <source>
        <dbReference type="Proteomes" id="UP000178374"/>
    </source>
</evidence>
<reference evidence="2 3" key="1">
    <citation type="journal article" date="2016" name="Nat. Commun.">
        <title>Thousands of microbial genomes shed light on interconnected biogeochemical processes in an aquifer system.</title>
        <authorList>
            <person name="Anantharaman K."/>
            <person name="Brown C.T."/>
            <person name="Hug L.A."/>
            <person name="Sharon I."/>
            <person name="Castelle C.J."/>
            <person name="Probst A.J."/>
            <person name="Thomas B.C."/>
            <person name="Singh A."/>
            <person name="Wilkins M.J."/>
            <person name="Karaoz U."/>
            <person name="Brodie E.L."/>
            <person name="Williams K.H."/>
            <person name="Hubbard S.S."/>
            <person name="Banfield J.F."/>
        </authorList>
    </citation>
    <scope>NUCLEOTIDE SEQUENCE [LARGE SCALE GENOMIC DNA]</scope>
</reference>
<organism evidence="2 3">
    <name type="scientific">Candidatus Nomurabacteria bacterium RIFCSPHIGHO2_02_FULL_37_13</name>
    <dbReference type="NCBI Taxonomy" id="1801750"/>
    <lineage>
        <taxon>Bacteria</taxon>
        <taxon>Candidatus Nomuraibacteriota</taxon>
    </lineage>
</organism>
<keyword evidence="1" id="KW-1133">Transmembrane helix</keyword>